<protein>
    <submittedName>
        <fullName evidence="3">NAD(P)-dependent oxidoreductase</fullName>
    </submittedName>
</protein>
<reference evidence="4" key="1">
    <citation type="journal article" date="2019" name="Int. J. Syst. Evol. Microbiol.">
        <title>The Global Catalogue of Microorganisms (GCM) 10K type strain sequencing project: providing services to taxonomists for standard genome sequencing and annotation.</title>
        <authorList>
            <consortium name="The Broad Institute Genomics Platform"/>
            <consortium name="The Broad Institute Genome Sequencing Center for Infectious Disease"/>
            <person name="Wu L."/>
            <person name="Ma J."/>
        </authorList>
    </citation>
    <scope>NUCLEOTIDE SEQUENCE [LARGE SCALE GENOMIC DNA]</scope>
    <source>
        <strain evidence="4">CECT 7956</strain>
    </source>
</reference>
<keyword evidence="1" id="KW-0560">Oxidoreductase</keyword>
<dbReference type="InterPro" id="IPR007886">
    <property type="entry name" value="AlaDH/PNT_N"/>
</dbReference>
<keyword evidence="4" id="KW-1185">Reference proteome</keyword>
<dbReference type="PIRSF" id="PIRSF018250">
    <property type="entry name" value="Saccharopine_DH_Lys"/>
    <property type="match status" value="1"/>
</dbReference>
<accession>A0ABV7YQE0</accession>
<dbReference type="PANTHER" id="PTHR11133">
    <property type="entry name" value="SACCHAROPINE DEHYDROGENASE"/>
    <property type="match status" value="1"/>
</dbReference>
<dbReference type="Proteomes" id="UP001595616">
    <property type="component" value="Unassembled WGS sequence"/>
</dbReference>
<evidence type="ECO:0000256" key="1">
    <source>
        <dbReference type="ARBA" id="ARBA00023002"/>
    </source>
</evidence>
<dbReference type="EMBL" id="JBHRYQ010000001">
    <property type="protein sequence ID" value="MFC3809265.1"/>
    <property type="molecule type" value="Genomic_DNA"/>
</dbReference>
<gene>
    <name evidence="3" type="ORF">ACFOOI_01245</name>
</gene>
<evidence type="ECO:0000313" key="3">
    <source>
        <dbReference type="EMBL" id="MFC3809265.1"/>
    </source>
</evidence>
<name>A0ABV7YQE0_9BACT</name>
<dbReference type="RefSeq" id="WP_379834082.1">
    <property type="nucleotide sequence ID" value="NZ_JBHRYQ010000001.1"/>
</dbReference>
<sequence length="400" mass="45147">MKIGIIREEKNPPDSRVTLSPRHCIALIEQGIDLVVQPSAVRCFPDADYLQNGVPMAEDLSDRDILIGVKEVPIDSLLADKTYFFFSHTYKSQVYNQKLLRAIVDKNIRLIDYEVLTNENNARVIAFGKFAGMVGAHNALWTYGKRTAEFELPRMKDLFDYQAAKEVYGKTKFPNIKIVLTGTGRVAKGAAMVLNDMGFTKVRPIDYVKNEFDKPVYTQLNSFFYAKRKDGEVFDEVLDFYKNPQDYDSDFDHFLPMSDIMINGIYWTNTGPAFFTADQMASPNFKIKVIADVTCDIAPVSSIPSTLRASTIAEPVFGYDPKTKSEVAAFGTDTIDMMTVDNLPNELPRDASEAFGDMFIAHVLPELQKENSEMLNKATIAQNKTLGPDFEYLRDYLEGK</sequence>
<dbReference type="SMART" id="SM01003">
    <property type="entry name" value="AlaDh_PNT_N"/>
    <property type="match status" value="1"/>
</dbReference>
<dbReference type="InterPro" id="IPR036291">
    <property type="entry name" value="NAD(P)-bd_dom_sf"/>
</dbReference>
<organism evidence="3 4">
    <name type="scientific">Lacihabitans lacunae</name>
    <dbReference type="NCBI Taxonomy" id="1028214"/>
    <lineage>
        <taxon>Bacteria</taxon>
        <taxon>Pseudomonadati</taxon>
        <taxon>Bacteroidota</taxon>
        <taxon>Cytophagia</taxon>
        <taxon>Cytophagales</taxon>
        <taxon>Leadbetterellaceae</taxon>
        <taxon>Lacihabitans</taxon>
    </lineage>
</organism>
<dbReference type="SUPFAM" id="SSF52283">
    <property type="entry name" value="Formate/glycerate dehydrogenase catalytic domain-like"/>
    <property type="match status" value="1"/>
</dbReference>
<feature type="domain" description="Alanine dehydrogenase/pyridine nucleotide transhydrogenase N-terminal" evidence="2">
    <location>
        <begin position="4"/>
        <end position="134"/>
    </location>
</feature>
<proteinExistence type="predicted"/>
<dbReference type="PANTHER" id="PTHR11133:SF22">
    <property type="entry name" value="ALPHA-AMINOADIPIC SEMIALDEHYDE SYNTHASE, MITOCHONDRIAL"/>
    <property type="match status" value="1"/>
</dbReference>
<evidence type="ECO:0000259" key="2">
    <source>
        <dbReference type="SMART" id="SM01003"/>
    </source>
</evidence>
<dbReference type="Gene3D" id="3.40.50.720">
    <property type="entry name" value="NAD(P)-binding Rossmann-like Domain"/>
    <property type="match status" value="1"/>
</dbReference>
<dbReference type="Pfam" id="PF05222">
    <property type="entry name" value="AlaDh_PNT_N"/>
    <property type="match status" value="1"/>
</dbReference>
<dbReference type="SUPFAM" id="SSF51735">
    <property type="entry name" value="NAD(P)-binding Rossmann-fold domains"/>
    <property type="match status" value="1"/>
</dbReference>
<dbReference type="InterPro" id="IPR027281">
    <property type="entry name" value="Lys1"/>
</dbReference>
<dbReference type="CDD" id="cd05199">
    <property type="entry name" value="SDH_like"/>
    <property type="match status" value="1"/>
</dbReference>
<comment type="caution">
    <text evidence="3">The sequence shown here is derived from an EMBL/GenBank/DDBJ whole genome shotgun (WGS) entry which is preliminary data.</text>
</comment>
<dbReference type="InterPro" id="IPR051168">
    <property type="entry name" value="AASS"/>
</dbReference>
<evidence type="ECO:0000313" key="4">
    <source>
        <dbReference type="Proteomes" id="UP001595616"/>
    </source>
</evidence>